<reference evidence="1" key="2">
    <citation type="submission" date="2020-06" db="EMBL/GenBank/DDBJ databases">
        <title>Helianthus annuus Genome sequencing and assembly Release 2.</title>
        <authorList>
            <person name="Gouzy J."/>
            <person name="Langlade N."/>
            <person name="Munos S."/>
        </authorList>
    </citation>
    <scope>NUCLEOTIDE SEQUENCE</scope>
    <source>
        <tissue evidence="1">Leaves</tissue>
    </source>
</reference>
<dbReference type="Proteomes" id="UP000215914">
    <property type="component" value="Unassembled WGS sequence"/>
</dbReference>
<dbReference type="Gramene" id="mRNA:HanXRQr2_Chr09g0364141">
    <property type="protein sequence ID" value="mRNA:HanXRQr2_Chr09g0364141"/>
    <property type="gene ID" value="HanXRQr2_Chr09g0364141"/>
</dbReference>
<dbReference type="EMBL" id="MNCJ02000324">
    <property type="protein sequence ID" value="KAF5788867.1"/>
    <property type="molecule type" value="Genomic_DNA"/>
</dbReference>
<accession>A0A9K3I2G1</accession>
<evidence type="ECO:0000313" key="2">
    <source>
        <dbReference type="Proteomes" id="UP000215914"/>
    </source>
</evidence>
<reference evidence="1" key="1">
    <citation type="journal article" date="2017" name="Nature">
        <title>The sunflower genome provides insights into oil metabolism, flowering and Asterid evolution.</title>
        <authorList>
            <person name="Badouin H."/>
            <person name="Gouzy J."/>
            <person name="Grassa C.J."/>
            <person name="Murat F."/>
            <person name="Staton S.E."/>
            <person name="Cottret L."/>
            <person name="Lelandais-Briere C."/>
            <person name="Owens G.L."/>
            <person name="Carrere S."/>
            <person name="Mayjonade B."/>
            <person name="Legrand L."/>
            <person name="Gill N."/>
            <person name="Kane N.C."/>
            <person name="Bowers J.E."/>
            <person name="Hubner S."/>
            <person name="Bellec A."/>
            <person name="Berard A."/>
            <person name="Berges H."/>
            <person name="Blanchet N."/>
            <person name="Boniface M.C."/>
            <person name="Brunel D."/>
            <person name="Catrice O."/>
            <person name="Chaidir N."/>
            <person name="Claudel C."/>
            <person name="Donnadieu C."/>
            <person name="Faraut T."/>
            <person name="Fievet G."/>
            <person name="Helmstetter N."/>
            <person name="King M."/>
            <person name="Knapp S.J."/>
            <person name="Lai Z."/>
            <person name="Le Paslier M.C."/>
            <person name="Lippi Y."/>
            <person name="Lorenzon L."/>
            <person name="Mandel J.R."/>
            <person name="Marage G."/>
            <person name="Marchand G."/>
            <person name="Marquand E."/>
            <person name="Bret-Mestries E."/>
            <person name="Morien E."/>
            <person name="Nambeesan S."/>
            <person name="Nguyen T."/>
            <person name="Pegot-Espagnet P."/>
            <person name="Pouilly N."/>
            <person name="Raftis F."/>
            <person name="Sallet E."/>
            <person name="Schiex T."/>
            <person name="Thomas J."/>
            <person name="Vandecasteele C."/>
            <person name="Vares D."/>
            <person name="Vear F."/>
            <person name="Vautrin S."/>
            <person name="Crespi M."/>
            <person name="Mangin B."/>
            <person name="Burke J.M."/>
            <person name="Salse J."/>
            <person name="Munos S."/>
            <person name="Vincourt P."/>
            <person name="Rieseberg L.H."/>
            <person name="Langlade N.B."/>
        </authorList>
    </citation>
    <scope>NUCLEOTIDE SEQUENCE</scope>
    <source>
        <tissue evidence="1">Leaves</tissue>
    </source>
</reference>
<comment type="caution">
    <text evidence="1">The sequence shown here is derived from an EMBL/GenBank/DDBJ whole genome shotgun (WGS) entry which is preliminary data.</text>
</comment>
<evidence type="ECO:0000313" key="1">
    <source>
        <dbReference type="EMBL" id="KAF5788867.1"/>
    </source>
</evidence>
<protein>
    <submittedName>
        <fullName evidence="1">Uncharacterized protein</fullName>
    </submittedName>
</protein>
<name>A0A9K3I2G1_HELAN</name>
<proteinExistence type="predicted"/>
<organism evidence="1 2">
    <name type="scientific">Helianthus annuus</name>
    <name type="common">Common sunflower</name>
    <dbReference type="NCBI Taxonomy" id="4232"/>
    <lineage>
        <taxon>Eukaryota</taxon>
        <taxon>Viridiplantae</taxon>
        <taxon>Streptophyta</taxon>
        <taxon>Embryophyta</taxon>
        <taxon>Tracheophyta</taxon>
        <taxon>Spermatophyta</taxon>
        <taxon>Magnoliopsida</taxon>
        <taxon>eudicotyledons</taxon>
        <taxon>Gunneridae</taxon>
        <taxon>Pentapetalae</taxon>
        <taxon>asterids</taxon>
        <taxon>campanulids</taxon>
        <taxon>Asterales</taxon>
        <taxon>Asteraceae</taxon>
        <taxon>Asteroideae</taxon>
        <taxon>Heliantheae alliance</taxon>
        <taxon>Heliantheae</taxon>
        <taxon>Helianthus</taxon>
    </lineage>
</organism>
<sequence>MTPPNGIMKWKKKFFYIKATAVVATMTFRNVTDTIITKALAVTRANTVDWFPRLRTIEFKKLDNTQLWVLRMMLTRPSRKARLVVWEKSGEDAALWRIFDSVFKGKVEVLACAEGEEGFNFTIHDNFCIPDREAMNVPLPQGKGDLGALGDLDATGVPKRQVVKGMRFRQKKKHEPAVIPSLVP</sequence>
<dbReference type="AlphaFoldDB" id="A0A9K3I2G1"/>
<keyword evidence="2" id="KW-1185">Reference proteome</keyword>
<gene>
    <name evidence="1" type="ORF">HanXRQr2_Chr09g0364141</name>
</gene>